<gene>
    <name evidence="12" type="ORF">TMSB3V08_LOCUS4020</name>
</gene>
<dbReference type="Pfam" id="PF23925">
    <property type="entry name" value="A-sol_ELP1"/>
    <property type="match status" value="1"/>
</dbReference>
<dbReference type="GO" id="GO:0033588">
    <property type="term" value="C:elongator holoenzyme complex"/>
    <property type="evidence" value="ECO:0007669"/>
    <property type="project" value="InterPro"/>
</dbReference>
<organism evidence="12">
    <name type="scientific">Timema monikensis</name>
    <dbReference type="NCBI Taxonomy" id="170555"/>
    <lineage>
        <taxon>Eukaryota</taxon>
        <taxon>Metazoa</taxon>
        <taxon>Ecdysozoa</taxon>
        <taxon>Arthropoda</taxon>
        <taxon>Hexapoda</taxon>
        <taxon>Insecta</taxon>
        <taxon>Pterygota</taxon>
        <taxon>Neoptera</taxon>
        <taxon>Polyneoptera</taxon>
        <taxon>Phasmatodea</taxon>
        <taxon>Timematodea</taxon>
        <taxon>Timematoidea</taxon>
        <taxon>Timematidae</taxon>
        <taxon>Timema</taxon>
    </lineage>
</organism>
<evidence type="ECO:0000259" key="8">
    <source>
        <dbReference type="Pfam" id="PF23797"/>
    </source>
</evidence>
<dbReference type="Pfam" id="PF23936">
    <property type="entry name" value="HB_ELP1"/>
    <property type="match status" value="1"/>
</dbReference>
<comment type="subcellular location">
    <subcellularLocation>
        <location evidence="5">Cytoplasm</location>
    </subcellularLocation>
    <subcellularLocation>
        <location evidence="5">Nucleus</location>
    </subcellularLocation>
</comment>
<evidence type="ECO:0000259" key="7">
    <source>
        <dbReference type="Pfam" id="PF04762"/>
    </source>
</evidence>
<evidence type="ECO:0000256" key="2">
    <source>
        <dbReference type="ARBA" id="ARBA00006086"/>
    </source>
</evidence>
<keyword evidence="3 5" id="KW-0963">Cytoplasm</keyword>
<comment type="pathway">
    <text evidence="1">tRNA modification; 5-methoxycarbonylmethyl-2-thiouridine-tRNA biosynthesis.</text>
</comment>
<evidence type="ECO:0000313" key="12">
    <source>
        <dbReference type="EMBL" id="CAD7427156.1"/>
    </source>
</evidence>
<dbReference type="InterPro" id="IPR006849">
    <property type="entry name" value="Elp1"/>
</dbReference>
<comment type="function">
    <text evidence="5">Component of the elongator complex which is required for multiple tRNA modifications, including mcm5U (5-methoxycarbonylmethyl uridine), mcm5s2U (5-methoxycarbonylmethyl-2-thiouridine), and ncm5U (5-carbamoylmethyl uridine). The elongator complex catalyzes formation of carboxymethyluridine in the wobble base at position 34 in tRNAs.</text>
</comment>
<dbReference type="GO" id="GO:0005634">
    <property type="term" value="C:nucleus"/>
    <property type="evidence" value="ECO:0007669"/>
    <property type="project" value="UniProtKB-SubCell"/>
</dbReference>
<sequence length="1340" mass="151421">MKNLALFKFQNVDIDCSEIVNLFCIDSQFGDIYIYGDGYVFKITHITQKVTRECNLLDYYEASDIPSLVNINCNPVAENICLAFENGDVLTVEHRTNIIVCVGFVDSGLKSLCWSPDQEVVCMVTGRDTVIIMTGTFDPITEVDLHQDSFGEKQFITVGWGKKETQFHGSEGKAARFVTQDVNNPNSNKDDGIALISWRGDGLLFAVSVVSKENVRYIRIFNREGVLQYTSEKLLGLESVLAWRPSGNLLATTQQLPNKYIVAFFEKNGLRHGEFSLPFSSSERKVLQLLWNTESTILTVHCENVASSDTSLYFYTVNNYHWYLKQVLDFSKDQKICCVEWDIESKNRLHVICEGGHYFCYDWTWVTNHSYGNATSNGAFVAVIDGDEILLTSFRGKVTPPPMSDQKVKLLAAINAVMFGFDDNSACAVLADGRLVALVQDKVGGPHQVQWVCEVVSECTEILHHWVWLFADTFVCCSGTHVMLLVRDPQQEKLILRSKAPLDSCLVSIVRTADPLKVLLQMSDGKLFVYDTAQNKVSLYNFNLSECCTKLNILRVEETEFVFGLSDRNRFYINTKEIANNVTSYTLHSEFILLTTLQHTLLCSRLDLDGIESLASDHNLGTSRRIERGARLVITVPCDTRVILQMPRGNLECIQPRPLLLHLAATYLDSREYRRAFELFRKQRINLNLLYDHNPEVFSSNTGHFVRSVKDPTWLSLFLSELQEMDMTQTMYAGFYAKKSEDKSLTKNKVHSVCEVVRTAILALDDSETYLLPVITSHVRQQSLAAALDVIKTVREQEDKAGERKPLVSSGEALRYLLYLVDVNELYDVALGMYDFELVTVVAAKSQKDPKEYLPFLNQLRKMEPHYQRYCIDKHLKRFESALQNIASCLGSNQYLEECLTLIRDHKLYTQLADALVVLSPTAEDGEIEALLLFDRSSPAYGRVSVLYAEHLLDARRPYEAALMFQRGGDLSRALQCYQAAGDWRQALTLANTMQYSESQVHELCRLLVERLAEQHQYGEAAQVLSQLVGDLEESVAMLVRGHMWPQATWSALSGQRSDLIETHIKPGLSDHLELLTSQLATAREQFGMYKARLAVVRSTQQLHFEDKEGDTIPADSDLFSDTSSVMTSTIASSRSRLSEMRETVKEEPVQGRIEKSRLRWYSHVSLLSGGGVDTKETDTLAQSLSVSTSRSHRSSKNRRKQERKLLSLKEGSPHEDLALIRALHDLVTRTDHLRDEVRCLCTELLRFHRDKEAASLQRDLVNVLKNMQGSLAEIWTPELASSGPHLNVFGPEATVNSITAKFASSGNLNTSHTLLEPHLRIAPVISSDTTWQMEILKAS</sequence>
<dbReference type="GO" id="GO:0000049">
    <property type="term" value="F:tRNA binding"/>
    <property type="evidence" value="ECO:0007669"/>
    <property type="project" value="TreeGrafter"/>
</dbReference>
<evidence type="ECO:0000259" key="11">
    <source>
        <dbReference type="Pfam" id="PF23936"/>
    </source>
</evidence>
<dbReference type="Pfam" id="PF23797">
    <property type="entry name" value="Beta-prop_ELP1_2nd"/>
    <property type="match status" value="1"/>
</dbReference>
<dbReference type="InterPro" id="IPR056167">
    <property type="entry name" value="A-sol_ELP1"/>
</dbReference>
<dbReference type="Gene3D" id="1.25.40.470">
    <property type="match status" value="1"/>
</dbReference>
<keyword evidence="4" id="KW-0819">tRNA processing</keyword>
<feature type="domain" description="ELP1 TPR" evidence="9">
    <location>
        <begin position="867"/>
        <end position="1046"/>
    </location>
</feature>
<feature type="domain" description="ELP1 three-helical bundle" evidence="11">
    <location>
        <begin position="1136"/>
        <end position="1275"/>
    </location>
</feature>
<evidence type="ECO:0000256" key="4">
    <source>
        <dbReference type="ARBA" id="ARBA00022694"/>
    </source>
</evidence>
<evidence type="ECO:0000256" key="6">
    <source>
        <dbReference type="SAM" id="MobiDB-lite"/>
    </source>
</evidence>
<feature type="domain" description="ELP1 N-terminal second beta-propeller" evidence="8">
    <location>
        <begin position="383"/>
        <end position="633"/>
    </location>
</feature>
<protein>
    <recommendedName>
        <fullName evidence="5">Elongator complex protein 1</fullName>
    </recommendedName>
</protein>
<reference evidence="12" key="1">
    <citation type="submission" date="2020-11" db="EMBL/GenBank/DDBJ databases">
        <authorList>
            <person name="Tran Van P."/>
        </authorList>
    </citation>
    <scope>NUCLEOTIDE SEQUENCE</scope>
</reference>
<comment type="similarity">
    <text evidence="2 5">Belongs to the ELP1/IKA1 family.</text>
</comment>
<evidence type="ECO:0000259" key="9">
    <source>
        <dbReference type="Pfam" id="PF23878"/>
    </source>
</evidence>
<dbReference type="InterPro" id="IPR056164">
    <property type="entry name" value="Beta-prop_ELP1_1st"/>
</dbReference>
<feature type="domain" description="ELP1 first N-terminal beta-propeller" evidence="7">
    <location>
        <begin position="41"/>
        <end position="343"/>
    </location>
</feature>
<dbReference type="EMBL" id="OB793390">
    <property type="protein sequence ID" value="CAD7427156.1"/>
    <property type="molecule type" value="Genomic_DNA"/>
</dbReference>
<proteinExistence type="inferred from homology"/>
<dbReference type="InterPro" id="IPR056169">
    <property type="entry name" value="HB_ELP1"/>
</dbReference>
<feature type="compositionally biased region" description="Basic residues" evidence="6">
    <location>
        <begin position="1191"/>
        <end position="1203"/>
    </location>
</feature>
<dbReference type="PANTHER" id="PTHR12747:SF0">
    <property type="entry name" value="ELONGATOR COMPLEX PROTEIN 1"/>
    <property type="match status" value="1"/>
</dbReference>
<dbReference type="GO" id="GO:0005829">
    <property type="term" value="C:cytosol"/>
    <property type="evidence" value="ECO:0007669"/>
    <property type="project" value="TreeGrafter"/>
</dbReference>
<dbReference type="PIRSF" id="PIRSF017233">
    <property type="entry name" value="IKAP"/>
    <property type="match status" value="1"/>
</dbReference>
<feature type="region of interest" description="Disordered" evidence="6">
    <location>
        <begin position="1184"/>
        <end position="1204"/>
    </location>
</feature>
<name>A0A7R9HLV0_9NEOP</name>
<dbReference type="Pfam" id="PF23878">
    <property type="entry name" value="TPR_ELP1"/>
    <property type="match status" value="1"/>
</dbReference>
<dbReference type="Pfam" id="PF04762">
    <property type="entry name" value="Beta-prop_ELP1_1st"/>
    <property type="match status" value="1"/>
</dbReference>
<evidence type="ECO:0000256" key="1">
    <source>
        <dbReference type="ARBA" id="ARBA00005043"/>
    </source>
</evidence>
<dbReference type="SUPFAM" id="SSF69322">
    <property type="entry name" value="Tricorn protease domain 2"/>
    <property type="match status" value="1"/>
</dbReference>
<evidence type="ECO:0000259" key="10">
    <source>
        <dbReference type="Pfam" id="PF23925"/>
    </source>
</evidence>
<dbReference type="PANTHER" id="PTHR12747">
    <property type="entry name" value="ELONGATOR COMPLEX PROTEIN 1"/>
    <property type="match status" value="1"/>
</dbReference>
<dbReference type="InterPro" id="IPR056166">
    <property type="entry name" value="TPR_ELP1"/>
</dbReference>
<dbReference type="UniPathway" id="UPA00988"/>
<evidence type="ECO:0000256" key="3">
    <source>
        <dbReference type="ARBA" id="ARBA00022490"/>
    </source>
</evidence>
<dbReference type="InterPro" id="IPR056165">
    <property type="entry name" value="Beta-prop_ELP1_2nd"/>
</dbReference>
<keyword evidence="5" id="KW-0539">Nucleus</keyword>
<dbReference type="GO" id="GO:0002926">
    <property type="term" value="P:tRNA wobble base 5-methoxycarbonylmethyl-2-thiouridinylation"/>
    <property type="evidence" value="ECO:0007669"/>
    <property type="project" value="TreeGrafter"/>
</dbReference>
<feature type="domain" description="ELP1 alpha-solenoid" evidence="10">
    <location>
        <begin position="657"/>
        <end position="860"/>
    </location>
</feature>
<evidence type="ECO:0000256" key="5">
    <source>
        <dbReference type="PIRNR" id="PIRNR017233"/>
    </source>
</evidence>
<accession>A0A7R9HLV0</accession>